<reference evidence="2 3" key="1">
    <citation type="submission" date="2019-11" db="EMBL/GenBank/DDBJ databases">
        <title>Genome analysis of Rhizobacterium cereale a novel genus and species isolated from maize roots in North Spain.</title>
        <authorList>
            <person name="Menendez E."/>
            <person name="Flores-Felix J.D."/>
            <person name="Ramirez-Bahena M.-H."/>
            <person name="Igual J.M."/>
            <person name="Garcia-Fraile P."/>
            <person name="Peix A."/>
            <person name="Velazquez E."/>
        </authorList>
    </citation>
    <scope>NUCLEOTIDE SEQUENCE [LARGE SCALE GENOMIC DNA]</scope>
    <source>
        <strain evidence="2 3">RZME27</strain>
    </source>
</reference>
<dbReference type="Proteomes" id="UP000435138">
    <property type="component" value="Unassembled WGS sequence"/>
</dbReference>
<evidence type="ECO:0000256" key="1">
    <source>
        <dbReference type="SAM" id="SignalP"/>
    </source>
</evidence>
<dbReference type="EMBL" id="WIXI01000051">
    <property type="protein sequence ID" value="MQY50062.1"/>
    <property type="molecule type" value="Genomic_DNA"/>
</dbReference>
<dbReference type="GO" id="GO:0016787">
    <property type="term" value="F:hydrolase activity"/>
    <property type="evidence" value="ECO:0007669"/>
    <property type="project" value="UniProtKB-KW"/>
</dbReference>
<gene>
    <name evidence="2" type="ORF">GAO09_28945</name>
</gene>
<keyword evidence="2" id="KW-0378">Hydrolase</keyword>
<dbReference type="Pfam" id="PF13483">
    <property type="entry name" value="Lactamase_B_3"/>
    <property type="match status" value="1"/>
</dbReference>
<organism evidence="2 3">
    <name type="scientific">Endobacterium cereale</name>
    <dbReference type="NCBI Taxonomy" id="2663029"/>
    <lineage>
        <taxon>Bacteria</taxon>
        <taxon>Pseudomonadati</taxon>
        <taxon>Pseudomonadota</taxon>
        <taxon>Alphaproteobacteria</taxon>
        <taxon>Hyphomicrobiales</taxon>
        <taxon>Rhizobiaceae</taxon>
        <taxon>Endobacterium</taxon>
    </lineage>
</organism>
<dbReference type="PANTHER" id="PTHR39189">
    <property type="entry name" value="UPF0173 METAL-DEPENDENT HYDROLASE YTKL"/>
    <property type="match status" value="1"/>
</dbReference>
<dbReference type="PANTHER" id="PTHR39189:SF1">
    <property type="entry name" value="UPF0173 METAL-DEPENDENT HYDROLASE YTKL"/>
    <property type="match status" value="1"/>
</dbReference>
<name>A0A6A8AG14_9HYPH</name>
<feature type="chain" id="PRO_5025657869" evidence="1">
    <location>
        <begin position="26"/>
        <end position="292"/>
    </location>
</feature>
<comment type="caution">
    <text evidence="2">The sequence shown here is derived from an EMBL/GenBank/DDBJ whole genome shotgun (WGS) entry which is preliminary data.</text>
</comment>
<evidence type="ECO:0000313" key="3">
    <source>
        <dbReference type="Proteomes" id="UP000435138"/>
    </source>
</evidence>
<dbReference type="Gene3D" id="3.60.15.10">
    <property type="entry name" value="Ribonuclease Z/Hydroxyacylglutathione hydrolase-like"/>
    <property type="match status" value="1"/>
</dbReference>
<dbReference type="RefSeq" id="WP_153360347.1">
    <property type="nucleotide sequence ID" value="NZ_JAYKOO010000004.1"/>
</dbReference>
<accession>A0A6A8AG14</accession>
<protein>
    <submittedName>
        <fullName evidence="2">Zn-dependent hydrolase</fullName>
    </submittedName>
</protein>
<evidence type="ECO:0000313" key="2">
    <source>
        <dbReference type="EMBL" id="MQY50062.1"/>
    </source>
</evidence>
<dbReference type="SUPFAM" id="SSF56281">
    <property type="entry name" value="Metallo-hydrolase/oxidoreductase"/>
    <property type="match status" value="1"/>
</dbReference>
<dbReference type="AlphaFoldDB" id="A0A6A8AG14"/>
<feature type="signal peptide" evidence="1">
    <location>
        <begin position="1"/>
        <end position="25"/>
    </location>
</feature>
<sequence>MMLRAVAFVSSILAGILAFAAAAFAQSSGSGEGLPVSQCQAIAQGFPGATYANFTPSSPLPVWKAQAKNTLTMAEKEQVKITFVGHSTYFIETPGGIGIATDYSGVYTPYRLPDVVTMNRAHSTHYTLTPDPGIKTVLRGWGEVPGEKAQHNVAVGDVYIRNVASDIRNWGGGLEENGNSIFIFEVAGLCIGHLGHLHFELNEQQYTQIGRLDVLMVPVDGGLTMGADSMSRVVQRLRSSLILPMHRFGPPLEAFLSMFDTKFDIVYAKDDVISVSMRSLPKKPTIMVPKGL</sequence>
<proteinExistence type="predicted"/>
<keyword evidence="3" id="KW-1185">Reference proteome</keyword>
<dbReference type="InterPro" id="IPR036866">
    <property type="entry name" value="RibonucZ/Hydroxyglut_hydro"/>
</dbReference>
<keyword evidence="1" id="KW-0732">Signal</keyword>